<reference evidence="3" key="1">
    <citation type="submission" date="2022-07" db="EMBL/GenBank/DDBJ databases">
        <title>Genome Sequence of Physisporinus lineatus.</title>
        <authorList>
            <person name="Buettner E."/>
        </authorList>
    </citation>
    <scope>NUCLEOTIDE SEQUENCE</scope>
    <source>
        <strain evidence="3">VT162</strain>
    </source>
</reference>
<evidence type="ECO:0000256" key="2">
    <source>
        <dbReference type="SAM" id="Phobius"/>
    </source>
</evidence>
<feature type="compositionally biased region" description="Polar residues" evidence="1">
    <location>
        <begin position="288"/>
        <end position="300"/>
    </location>
</feature>
<gene>
    <name evidence="3" type="ORF">NLI96_g5858</name>
</gene>
<dbReference type="Gene3D" id="2.60.120.260">
    <property type="entry name" value="Galactose-binding domain-like"/>
    <property type="match status" value="1"/>
</dbReference>
<feature type="region of interest" description="Disordered" evidence="1">
    <location>
        <begin position="268"/>
        <end position="384"/>
    </location>
</feature>
<dbReference type="CDD" id="cd12087">
    <property type="entry name" value="TM_EGFR-like"/>
    <property type="match status" value="1"/>
</dbReference>
<keyword evidence="2" id="KW-0812">Transmembrane</keyword>
<keyword evidence="2" id="KW-0472">Membrane</keyword>
<evidence type="ECO:0000256" key="1">
    <source>
        <dbReference type="SAM" id="MobiDB-lite"/>
    </source>
</evidence>
<keyword evidence="4" id="KW-1185">Reference proteome</keyword>
<name>A0AAD5V235_9APHY</name>
<evidence type="ECO:0000313" key="4">
    <source>
        <dbReference type="Proteomes" id="UP001212997"/>
    </source>
</evidence>
<comment type="caution">
    <text evidence="3">The sequence shown here is derived from an EMBL/GenBank/DDBJ whole genome shotgun (WGS) entry which is preliminary data.</text>
</comment>
<feature type="compositionally biased region" description="Low complexity" evidence="1">
    <location>
        <begin position="140"/>
        <end position="175"/>
    </location>
</feature>
<keyword evidence="2" id="KW-1133">Transmembrane helix</keyword>
<proteinExistence type="predicted"/>
<accession>A0AAD5V235</accession>
<dbReference type="AlphaFoldDB" id="A0AAD5V235"/>
<feature type="compositionally biased region" description="Low complexity" evidence="1">
    <location>
        <begin position="308"/>
        <end position="345"/>
    </location>
</feature>
<dbReference type="Proteomes" id="UP001212997">
    <property type="component" value="Unassembled WGS sequence"/>
</dbReference>
<protein>
    <submittedName>
        <fullName evidence="3">Uncharacterized protein</fullName>
    </submittedName>
</protein>
<organism evidence="3 4">
    <name type="scientific">Meripilus lineatus</name>
    <dbReference type="NCBI Taxonomy" id="2056292"/>
    <lineage>
        <taxon>Eukaryota</taxon>
        <taxon>Fungi</taxon>
        <taxon>Dikarya</taxon>
        <taxon>Basidiomycota</taxon>
        <taxon>Agaricomycotina</taxon>
        <taxon>Agaricomycetes</taxon>
        <taxon>Polyporales</taxon>
        <taxon>Meripilaceae</taxon>
        <taxon>Meripilus</taxon>
    </lineage>
</organism>
<sequence length="384" mass="39306">MSNQVFFDDRDPSLIYFGDWLLDGTGNPKIYDGTLSESQVASSGVSFQFNGTQISVFGTVRPLGSGALPPISTYKIDGNSPVTYTAPNLTGEEASGILFFASNNLAAASHVLVINVTRASQGGPYMLDYITVQTPGSSSSSSVIPSSSSNTLPPSSSLPSGSTSKSSSSPSSSASEAAVTGSTSKTNIAGPVAGGVIGGLVLLAAIILAVFFWCRRRKRRGPIPDFMESPRMTTTDISQNYNGGVASYNQSQGYDYSPGMTTPFLATHTDVTSPTKPVTVASDPVSRPSMSQAVSSSYSPGVTGYTESQPVVSPGPQSTVSSSSGSASASGSRSAASGKAALLSPVRPLPTPSQTVDSGVRFGRTAPSEVGTVATELPPAYTAD</sequence>
<dbReference type="EMBL" id="JANAWD010000201">
    <property type="protein sequence ID" value="KAJ3484113.1"/>
    <property type="molecule type" value="Genomic_DNA"/>
</dbReference>
<feature type="region of interest" description="Disordered" evidence="1">
    <location>
        <begin position="140"/>
        <end position="178"/>
    </location>
</feature>
<feature type="transmembrane region" description="Helical" evidence="2">
    <location>
        <begin position="192"/>
        <end position="214"/>
    </location>
</feature>
<evidence type="ECO:0000313" key="3">
    <source>
        <dbReference type="EMBL" id="KAJ3484113.1"/>
    </source>
</evidence>